<sequence length="250" mass="28723">MYKKQLMNSNNINYLLFEPTHDNKHVTIIIYHGWGSSIYNQTFLASILANFGYTVIIPEIIYHDSREALSNYFSKAIMEHYFWKTIIQSIEDVRMFIQSLSLSDHKLIILGSSMGGFIASGAFVQEQQIDALININGSAAWLTSEEIFQKQGSNAYHEIDAIEQLDPINFLHNFKNRHILLLHGQEDTVISPIGQQTFYEQALASGEIEHSHLSLTLYPHINHSISLPMLENIVNWIEERFVITKNTHQS</sequence>
<dbReference type="PANTHER" id="PTHR11614">
    <property type="entry name" value="PHOSPHOLIPASE-RELATED"/>
    <property type="match status" value="1"/>
</dbReference>
<feature type="domain" description="Peptidase S9 prolyl oligopeptidase catalytic" evidence="1">
    <location>
        <begin position="45"/>
        <end position="227"/>
    </location>
</feature>
<organism evidence="2 3">
    <name type="scientific">Bacillus bruguierae</name>
    <dbReference type="NCBI Taxonomy" id="3127667"/>
    <lineage>
        <taxon>Bacteria</taxon>
        <taxon>Bacillati</taxon>
        <taxon>Bacillota</taxon>
        <taxon>Bacilli</taxon>
        <taxon>Bacillales</taxon>
        <taxon>Bacillaceae</taxon>
        <taxon>Bacillus</taxon>
    </lineage>
</organism>
<dbReference type="Pfam" id="PF00326">
    <property type="entry name" value="Peptidase_S9"/>
    <property type="match status" value="1"/>
</dbReference>
<dbReference type="Proteomes" id="UP001372526">
    <property type="component" value="Unassembled WGS sequence"/>
</dbReference>
<dbReference type="InterPro" id="IPR001375">
    <property type="entry name" value="Peptidase_S9_cat"/>
</dbReference>
<evidence type="ECO:0000313" key="2">
    <source>
        <dbReference type="EMBL" id="MEI4803766.1"/>
    </source>
</evidence>
<proteinExistence type="predicted"/>
<dbReference type="EMBL" id="JBAWSX010000017">
    <property type="protein sequence ID" value="MEI4803766.1"/>
    <property type="molecule type" value="Genomic_DNA"/>
</dbReference>
<protein>
    <submittedName>
        <fullName evidence="2">Alpha/beta fold hydrolase</fullName>
    </submittedName>
</protein>
<name>A0ABU8FPD1_9BACI</name>
<keyword evidence="2" id="KW-0378">Hydrolase</keyword>
<evidence type="ECO:0000313" key="3">
    <source>
        <dbReference type="Proteomes" id="UP001372526"/>
    </source>
</evidence>
<dbReference type="Gene3D" id="3.40.50.1820">
    <property type="entry name" value="alpha/beta hydrolase"/>
    <property type="match status" value="1"/>
</dbReference>
<dbReference type="GO" id="GO:0016787">
    <property type="term" value="F:hydrolase activity"/>
    <property type="evidence" value="ECO:0007669"/>
    <property type="project" value="UniProtKB-KW"/>
</dbReference>
<dbReference type="InterPro" id="IPR029058">
    <property type="entry name" value="AB_hydrolase_fold"/>
</dbReference>
<comment type="caution">
    <text evidence="2">The sequence shown here is derived from an EMBL/GenBank/DDBJ whole genome shotgun (WGS) entry which is preliminary data.</text>
</comment>
<dbReference type="InterPro" id="IPR051044">
    <property type="entry name" value="MAG_DAG_Lipase"/>
</dbReference>
<reference evidence="2 3" key="1">
    <citation type="submission" date="2024-01" db="EMBL/GenBank/DDBJ databases">
        <title>Seven novel Bacillus-like species.</title>
        <authorList>
            <person name="Liu G."/>
        </authorList>
    </citation>
    <scope>NUCLEOTIDE SEQUENCE [LARGE SCALE GENOMIC DNA]</scope>
    <source>
        <strain evidence="2 3">FJAT-51639</strain>
    </source>
</reference>
<accession>A0ABU8FPD1</accession>
<dbReference type="RefSeq" id="WP_336474074.1">
    <property type="nucleotide sequence ID" value="NZ_JBAWSX010000017.1"/>
</dbReference>
<dbReference type="SUPFAM" id="SSF53474">
    <property type="entry name" value="alpha/beta-Hydrolases"/>
    <property type="match status" value="1"/>
</dbReference>
<gene>
    <name evidence="2" type="ORF">WAZ07_21485</name>
</gene>
<evidence type="ECO:0000259" key="1">
    <source>
        <dbReference type="Pfam" id="PF00326"/>
    </source>
</evidence>
<keyword evidence="3" id="KW-1185">Reference proteome</keyword>